<dbReference type="InParanoid" id="E3LXR4"/>
<dbReference type="EMBL" id="DS268418">
    <property type="protein sequence ID" value="EFO84939.1"/>
    <property type="molecule type" value="Genomic_DNA"/>
</dbReference>
<organism evidence="2">
    <name type="scientific">Caenorhabditis remanei</name>
    <name type="common">Caenorhabditis vulgaris</name>
    <dbReference type="NCBI Taxonomy" id="31234"/>
    <lineage>
        <taxon>Eukaryota</taxon>
        <taxon>Metazoa</taxon>
        <taxon>Ecdysozoa</taxon>
        <taxon>Nematoda</taxon>
        <taxon>Chromadorea</taxon>
        <taxon>Rhabditida</taxon>
        <taxon>Rhabditina</taxon>
        <taxon>Rhabditomorpha</taxon>
        <taxon>Rhabditoidea</taxon>
        <taxon>Rhabditidae</taxon>
        <taxon>Peloderinae</taxon>
        <taxon>Caenorhabditis</taxon>
    </lineage>
</organism>
<dbReference type="CTD" id="9811005"/>
<sequence length="192" mass="22081">MSKRVTAKKNERLNRLKGNGSCEKWRNRYTEQKKLSAKKTIETNLQQRNEINSISSERNKLSKSIEVMEDEQKQRIPELGKYTALQSAHLQRKAVLKCEKYMKSGASTVVDYNHLLQKIIGKADSSGQSPFRLSPNQTFVLRSSLHLSDGDLKTAKKIFRQYLGFDVLSSRNSVNDIKKELNICENYDIKIV</sequence>
<keyword evidence="2" id="KW-1185">Reference proteome</keyword>
<dbReference type="HOGENOM" id="CLU_1416362_0_0_1"/>
<dbReference type="eggNOG" id="ENOG502TK59">
    <property type="taxonomic scope" value="Eukaryota"/>
</dbReference>
<evidence type="ECO:0000313" key="1">
    <source>
        <dbReference type="EMBL" id="EFO84939.1"/>
    </source>
</evidence>
<protein>
    <submittedName>
        <fullName evidence="1">Uncharacterized protein</fullName>
    </submittedName>
</protein>
<dbReference type="Pfam" id="PF06918">
    <property type="entry name" value="DUF1280"/>
    <property type="match status" value="1"/>
</dbReference>
<dbReference type="InterPro" id="IPR009689">
    <property type="entry name" value="DUF1280"/>
</dbReference>
<proteinExistence type="predicted"/>
<name>E3LXR4_CAERE</name>
<accession>E3LXR4</accession>
<dbReference type="KEGG" id="crq:GCK72_001190"/>
<dbReference type="AlphaFoldDB" id="E3LXR4"/>
<evidence type="ECO:0000313" key="2">
    <source>
        <dbReference type="Proteomes" id="UP000008281"/>
    </source>
</evidence>
<dbReference type="GeneID" id="9811005"/>
<dbReference type="RefSeq" id="XP_003111439.2">
    <property type="nucleotide sequence ID" value="XM_003111391.2"/>
</dbReference>
<reference evidence="1" key="1">
    <citation type="submission" date="2007-07" db="EMBL/GenBank/DDBJ databases">
        <title>PCAP assembly of the Caenorhabditis remanei genome.</title>
        <authorList>
            <consortium name="The Caenorhabditis remanei Sequencing Consortium"/>
            <person name="Wilson R.K."/>
        </authorList>
    </citation>
    <scope>NUCLEOTIDE SEQUENCE [LARGE SCALE GENOMIC DNA]</scope>
    <source>
        <strain evidence="1">PB4641</strain>
    </source>
</reference>
<dbReference type="Proteomes" id="UP000008281">
    <property type="component" value="Unassembled WGS sequence"/>
</dbReference>
<gene>
    <name evidence="1" type="ORF">CRE_03903</name>
</gene>
<dbReference type="OrthoDB" id="5871670at2759"/>